<dbReference type="SUPFAM" id="SSF56349">
    <property type="entry name" value="DNA breaking-rejoining enzymes"/>
    <property type="match status" value="1"/>
</dbReference>
<dbReference type="KEGG" id="pary:A4V02_04515"/>
<dbReference type="Pfam" id="PF13102">
    <property type="entry name" value="Phage_int_SAM_5"/>
    <property type="match status" value="1"/>
</dbReference>
<organism evidence="4 5">
    <name type="scientific">Muribaculum intestinale</name>
    <dbReference type="NCBI Taxonomy" id="1796646"/>
    <lineage>
        <taxon>Bacteria</taxon>
        <taxon>Pseudomonadati</taxon>
        <taxon>Bacteroidota</taxon>
        <taxon>Bacteroidia</taxon>
        <taxon>Bacteroidales</taxon>
        <taxon>Muribaculaceae</taxon>
        <taxon>Muribaculum</taxon>
    </lineage>
</organism>
<dbReference type="Gene3D" id="1.10.443.10">
    <property type="entry name" value="Intergrase catalytic core"/>
    <property type="match status" value="1"/>
</dbReference>
<dbReference type="RefSeq" id="WP_068960409.1">
    <property type="nucleotide sequence ID" value="NZ_CATMXQ010000008.1"/>
</dbReference>
<dbReference type="Proteomes" id="UP000186351">
    <property type="component" value="Chromosome"/>
</dbReference>
<dbReference type="InterPro" id="IPR010998">
    <property type="entry name" value="Integrase_recombinase_N"/>
</dbReference>
<dbReference type="AlphaFoldDB" id="A0A1B1S8C3"/>
<sequence>MNKALFSDESRRFAGATVYIILAPDNRYKFDTGKSVPLTVCVTHQRARRYFSTGYKVSSMKEYEALFSKSNTAIETRKELRKMFDRVCAKADELILLNRFSVADLKSYLDKSEGKVTEKTMRADDTFSYWAALGASKEKVKTRAMYSSALDWFKLFRKDKPISLSAVDTAIITRFAKWLDEQKARNGTDQPLSLDTRMVILRATRAVFNQAYKDGHTTMVPNFKGLIHAGNRRRLNALTVEEVLRLWEYWLAAPDKQSKYARAVGRSLLLYCLNGMNTIDMAKLVWTEKAAVSQKFPQFVFIRSKIDRANKPIGKQLDETSVPIIPQLRQLLDVYASPYSPGELVFPDIFLNAVTDEQKAIRVHDFNRRISKNIKDVCESLGIQSVTPQYARNSFISALAHHGVMTAYIDYAVGHATSEVSALLAGYISNVTPAMMQAFNEKIFIVPPIL</sequence>
<feature type="domain" description="Phage integrase SAM-like" evidence="3">
    <location>
        <begin position="136"/>
        <end position="221"/>
    </location>
</feature>
<keyword evidence="5" id="KW-1185">Reference proteome</keyword>
<keyword evidence="1" id="KW-0238">DNA-binding</keyword>
<dbReference type="STRING" id="1796646.A4V02_04515"/>
<dbReference type="InterPro" id="IPR013762">
    <property type="entry name" value="Integrase-like_cat_sf"/>
</dbReference>
<dbReference type="Gene3D" id="1.10.150.130">
    <property type="match status" value="1"/>
</dbReference>
<protein>
    <recommendedName>
        <fullName evidence="3">Phage integrase SAM-like domain-containing protein</fullName>
    </recommendedName>
</protein>
<evidence type="ECO:0000259" key="3">
    <source>
        <dbReference type="Pfam" id="PF13102"/>
    </source>
</evidence>
<keyword evidence="2" id="KW-0233">DNA recombination</keyword>
<dbReference type="GO" id="GO:0003677">
    <property type="term" value="F:DNA binding"/>
    <property type="evidence" value="ECO:0007669"/>
    <property type="project" value="UniProtKB-KW"/>
</dbReference>
<evidence type="ECO:0000256" key="2">
    <source>
        <dbReference type="ARBA" id="ARBA00023172"/>
    </source>
</evidence>
<evidence type="ECO:0000313" key="4">
    <source>
        <dbReference type="EMBL" id="ANU63049.1"/>
    </source>
</evidence>
<dbReference type="GO" id="GO:0015074">
    <property type="term" value="P:DNA integration"/>
    <property type="evidence" value="ECO:0007669"/>
    <property type="project" value="InterPro"/>
</dbReference>
<dbReference type="GeneID" id="65536111"/>
<accession>A0A1B1S8C3</accession>
<accession>A0A1Z2XKB0</accession>
<dbReference type="GO" id="GO:0006310">
    <property type="term" value="P:DNA recombination"/>
    <property type="evidence" value="ECO:0007669"/>
    <property type="project" value="UniProtKB-KW"/>
</dbReference>
<dbReference type="InterPro" id="IPR025269">
    <property type="entry name" value="SAM-like_dom"/>
</dbReference>
<evidence type="ECO:0000313" key="5">
    <source>
        <dbReference type="Proteomes" id="UP000186351"/>
    </source>
</evidence>
<name>A0A1B1S8C3_9BACT</name>
<dbReference type="OrthoDB" id="1095299at2"/>
<gene>
    <name evidence="4" type="ORF">A4V02_04515</name>
</gene>
<evidence type="ECO:0000256" key="1">
    <source>
        <dbReference type="ARBA" id="ARBA00023125"/>
    </source>
</evidence>
<dbReference type="EMBL" id="CP015402">
    <property type="protein sequence ID" value="ANU63049.1"/>
    <property type="molecule type" value="Genomic_DNA"/>
</dbReference>
<proteinExistence type="predicted"/>
<dbReference type="InterPro" id="IPR011010">
    <property type="entry name" value="DNA_brk_join_enz"/>
</dbReference>
<reference evidence="5" key="1">
    <citation type="submission" date="2016-04" db="EMBL/GenBank/DDBJ databases">
        <title>Complete Genome Sequences of Twelve Strains of a Stable Defined Moderately Diverse Mouse Microbiota 2 (sDMDMm2).</title>
        <authorList>
            <person name="Uchimura Y."/>
            <person name="Wyss M."/>
            <person name="Brugiroux S."/>
            <person name="Limenitakis J.P."/>
            <person name="Stecher B."/>
            <person name="McCoy K.D."/>
            <person name="Macpherson A.J."/>
        </authorList>
    </citation>
    <scope>NUCLEOTIDE SEQUENCE [LARGE SCALE GENOMIC DNA]</scope>
    <source>
        <strain evidence="5">YL27</strain>
    </source>
</reference>